<keyword evidence="1" id="KW-0812">Transmembrane</keyword>
<keyword evidence="1" id="KW-1133">Transmembrane helix</keyword>
<reference evidence="2 3" key="1">
    <citation type="submission" date="2019-06" db="EMBL/GenBank/DDBJ databases">
        <title>Genomic Encyclopedia of Type Strains, Phase IV (KMG-V): Genome sequencing to study the core and pangenomes of soil and plant-associated prokaryotes.</title>
        <authorList>
            <person name="Whitman W."/>
        </authorList>
    </citation>
    <scope>NUCLEOTIDE SEQUENCE [LARGE SCALE GENOMIC DNA]</scope>
    <source>
        <strain evidence="2 3">BR 11622</strain>
    </source>
</reference>
<evidence type="ECO:0000256" key="1">
    <source>
        <dbReference type="SAM" id="Phobius"/>
    </source>
</evidence>
<keyword evidence="3" id="KW-1185">Reference proteome</keyword>
<sequence>MAMITTIMDITMITGMTTIMITTITIITIMTMIITTTVRMGRWTMARGPRARPFQA</sequence>
<dbReference type="AlphaFoldDB" id="A0A560GYT0"/>
<proteinExistence type="predicted"/>
<keyword evidence="1" id="KW-0472">Membrane</keyword>
<accession>A0A560GYT0</accession>
<protein>
    <submittedName>
        <fullName evidence="2">Uncharacterized protein</fullName>
    </submittedName>
</protein>
<dbReference type="Proteomes" id="UP000315751">
    <property type="component" value="Unassembled WGS sequence"/>
</dbReference>
<gene>
    <name evidence="2" type="ORF">FBZ90_111200</name>
</gene>
<feature type="transmembrane region" description="Helical" evidence="1">
    <location>
        <begin position="12"/>
        <end position="35"/>
    </location>
</feature>
<organism evidence="2 3">
    <name type="scientific">Nitrospirillum amazonense</name>
    <dbReference type="NCBI Taxonomy" id="28077"/>
    <lineage>
        <taxon>Bacteria</taxon>
        <taxon>Pseudomonadati</taxon>
        <taxon>Pseudomonadota</taxon>
        <taxon>Alphaproteobacteria</taxon>
        <taxon>Rhodospirillales</taxon>
        <taxon>Azospirillaceae</taxon>
        <taxon>Nitrospirillum</taxon>
    </lineage>
</organism>
<dbReference type="EMBL" id="VITR01000011">
    <property type="protein sequence ID" value="TWB39203.1"/>
    <property type="molecule type" value="Genomic_DNA"/>
</dbReference>
<evidence type="ECO:0000313" key="2">
    <source>
        <dbReference type="EMBL" id="TWB39203.1"/>
    </source>
</evidence>
<comment type="caution">
    <text evidence="2">The sequence shown here is derived from an EMBL/GenBank/DDBJ whole genome shotgun (WGS) entry which is preliminary data.</text>
</comment>
<evidence type="ECO:0000313" key="3">
    <source>
        <dbReference type="Proteomes" id="UP000315751"/>
    </source>
</evidence>
<name>A0A560GYT0_9PROT</name>